<dbReference type="EMBL" id="MU150568">
    <property type="protein sequence ID" value="KAF9455659.1"/>
    <property type="molecule type" value="Genomic_DNA"/>
</dbReference>
<proteinExistence type="predicted"/>
<sequence>RFRQIPTFGIDTNRRFSNNVSQLKKLAARDYEDILQDAIPAMDGLLPEPHNTMVITVLYCLAEWHALAKLHMHTESTLQLLEKSTTILGKELRRFRDGSFKSFNCQELPKETAACQHQQKKAKAKETGKNTSLTENLQSKEALSFSKKKSLNLFTYKFHALGDYVQTIRLFGTTDSYSTQIVGIF</sequence>
<protein>
    <submittedName>
        <fullName evidence="1">Uncharacterized protein</fullName>
    </submittedName>
</protein>
<reference evidence="1" key="1">
    <citation type="submission" date="2020-11" db="EMBL/GenBank/DDBJ databases">
        <authorList>
            <consortium name="DOE Joint Genome Institute"/>
            <person name="Ahrendt S."/>
            <person name="Riley R."/>
            <person name="Andreopoulos W."/>
            <person name="Labutti K."/>
            <person name="Pangilinan J."/>
            <person name="Ruiz-Duenas F.J."/>
            <person name="Barrasa J.M."/>
            <person name="Sanchez-Garcia M."/>
            <person name="Camarero S."/>
            <person name="Miyauchi S."/>
            <person name="Serrano A."/>
            <person name="Linde D."/>
            <person name="Babiker R."/>
            <person name="Drula E."/>
            <person name="Ayuso-Fernandez I."/>
            <person name="Pacheco R."/>
            <person name="Padilla G."/>
            <person name="Ferreira P."/>
            <person name="Barriuso J."/>
            <person name="Kellner H."/>
            <person name="Castanera R."/>
            <person name="Alfaro M."/>
            <person name="Ramirez L."/>
            <person name="Pisabarro A.G."/>
            <person name="Kuo A."/>
            <person name="Tritt A."/>
            <person name="Lipzen A."/>
            <person name="He G."/>
            <person name="Yan M."/>
            <person name="Ng V."/>
            <person name="Cullen D."/>
            <person name="Martin F."/>
            <person name="Rosso M.-N."/>
            <person name="Henrissat B."/>
            <person name="Hibbett D."/>
            <person name="Martinez A.T."/>
            <person name="Grigoriev I.V."/>
        </authorList>
    </citation>
    <scope>NUCLEOTIDE SEQUENCE</scope>
    <source>
        <strain evidence="1">CBS 247.69</strain>
    </source>
</reference>
<gene>
    <name evidence="1" type="ORF">BDZ94DRAFT_1139764</name>
</gene>
<dbReference type="AlphaFoldDB" id="A0A9P5XRI3"/>
<dbReference type="Proteomes" id="UP000807353">
    <property type="component" value="Unassembled WGS sequence"/>
</dbReference>
<comment type="caution">
    <text evidence="1">The sequence shown here is derived from an EMBL/GenBank/DDBJ whole genome shotgun (WGS) entry which is preliminary data.</text>
</comment>
<evidence type="ECO:0000313" key="2">
    <source>
        <dbReference type="Proteomes" id="UP000807353"/>
    </source>
</evidence>
<dbReference type="OrthoDB" id="3269417at2759"/>
<keyword evidence="2" id="KW-1185">Reference proteome</keyword>
<organism evidence="1 2">
    <name type="scientific">Collybia nuda</name>
    <dbReference type="NCBI Taxonomy" id="64659"/>
    <lineage>
        <taxon>Eukaryota</taxon>
        <taxon>Fungi</taxon>
        <taxon>Dikarya</taxon>
        <taxon>Basidiomycota</taxon>
        <taxon>Agaricomycotina</taxon>
        <taxon>Agaricomycetes</taxon>
        <taxon>Agaricomycetidae</taxon>
        <taxon>Agaricales</taxon>
        <taxon>Tricholomatineae</taxon>
        <taxon>Clitocybaceae</taxon>
        <taxon>Collybia</taxon>
    </lineage>
</organism>
<feature type="non-terminal residue" evidence="1">
    <location>
        <position position="1"/>
    </location>
</feature>
<name>A0A9P5XRI3_9AGAR</name>
<accession>A0A9P5XRI3</accession>
<evidence type="ECO:0000313" key="1">
    <source>
        <dbReference type="EMBL" id="KAF9455659.1"/>
    </source>
</evidence>
<feature type="non-terminal residue" evidence="1">
    <location>
        <position position="185"/>
    </location>
</feature>